<accession>A0A0R1V1B2</accession>
<dbReference type="InterPro" id="IPR021380">
    <property type="entry name" value="DUF3013"/>
</dbReference>
<dbReference type="OrthoDB" id="2165293at2"/>
<dbReference type="STRING" id="1423801.FD50_GL000129"/>
<keyword evidence="2" id="KW-1185">Reference proteome</keyword>
<protein>
    <recommendedName>
        <fullName evidence="3">DUF3013 family protein</fullName>
    </recommendedName>
</protein>
<dbReference type="EMBL" id="AZFQ01000026">
    <property type="protein sequence ID" value="KRL99433.1"/>
    <property type="molecule type" value="Genomic_DNA"/>
</dbReference>
<dbReference type="Gene3D" id="3.40.50.11250">
    <property type="entry name" value="Protein of unknown function DUF3013"/>
    <property type="match status" value="1"/>
</dbReference>
<evidence type="ECO:0000313" key="2">
    <source>
        <dbReference type="Proteomes" id="UP000051166"/>
    </source>
</evidence>
<organism evidence="1 2">
    <name type="scientific">Liquorilactobacillus satsumensis DSM 16230 = JCM 12392</name>
    <dbReference type="NCBI Taxonomy" id="1423801"/>
    <lineage>
        <taxon>Bacteria</taxon>
        <taxon>Bacillati</taxon>
        <taxon>Bacillota</taxon>
        <taxon>Bacilli</taxon>
        <taxon>Lactobacillales</taxon>
        <taxon>Lactobacillaceae</taxon>
        <taxon>Liquorilactobacillus</taxon>
    </lineage>
</organism>
<comment type="caution">
    <text evidence="1">The sequence shown here is derived from an EMBL/GenBank/DDBJ whole genome shotgun (WGS) entry which is preliminary data.</text>
</comment>
<gene>
    <name evidence="1" type="ORF">FD50_GL000129</name>
</gene>
<dbReference type="PATRIC" id="fig|1423801.4.peg.130"/>
<dbReference type="Proteomes" id="UP000051166">
    <property type="component" value="Unassembled WGS sequence"/>
</dbReference>
<evidence type="ECO:0008006" key="3">
    <source>
        <dbReference type="Google" id="ProtNLM"/>
    </source>
</evidence>
<dbReference type="RefSeq" id="WP_054756336.1">
    <property type="nucleotide sequence ID" value="NZ_AZFQ01000026.1"/>
</dbReference>
<reference evidence="1 2" key="1">
    <citation type="journal article" date="2015" name="Genome Announc.">
        <title>Expanding the biotechnology potential of lactobacilli through comparative genomics of 213 strains and associated genera.</title>
        <authorList>
            <person name="Sun Z."/>
            <person name="Harris H.M."/>
            <person name="McCann A."/>
            <person name="Guo C."/>
            <person name="Argimon S."/>
            <person name="Zhang W."/>
            <person name="Yang X."/>
            <person name="Jeffery I.B."/>
            <person name="Cooney J.C."/>
            <person name="Kagawa T.F."/>
            <person name="Liu W."/>
            <person name="Song Y."/>
            <person name="Salvetti E."/>
            <person name="Wrobel A."/>
            <person name="Rasinkangas P."/>
            <person name="Parkhill J."/>
            <person name="Rea M.C."/>
            <person name="O'Sullivan O."/>
            <person name="Ritari J."/>
            <person name="Douillard F.P."/>
            <person name="Paul Ross R."/>
            <person name="Yang R."/>
            <person name="Briner A.E."/>
            <person name="Felis G.E."/>
            <person name="de Vos W.M."/>
            <person name="Barrangou R."/>
            <person name="Klaenhammer T.R."/>
            <person name="Caufield P.W."/>
            <person name="Cui Y."/>
            <person name="Zhang H."/>
            <person name="O'Toole P.W."/>
        </authorList>
    </citation>
    <scope>NUCLEOTIDE SEQUENCE [LARGE SCALE GENOMIC DNA]</scope>
    <source>
        <strain evidence="1 2">DSM 16230</strain>
    </source>
</reference>
<proteinExistence type="predicted"/>
<sequence>MKFDLLDFLKLGLSKLDFDGQLELSWNKEQHTFTIEITFVMEKKARALFLDMTGETSPKPAITFVDAILLYDRVFFDPRRVQDDYLVCLPFDGQKGWELAKGEALLTYLQILLDNSQSDLIEFLNSSDSSKITLFELEWSAEEFSRILAEKRQVQDKDYWLAYPKL</sequence>
<dbReference type="GeneID" id="98307593"/>
<dbReference type="Pfam" id="PF11217">
    <property type="entry name" value="DUF3013"/>
    <property type="match status" value="1"/>
</dbReference>
<dbReference type="AlphaFoldDB" id="A0A0R1V1B2"/>
<evidence type="ECO:0000313" key="1">
    <source>
        <dbReference type="EMBL" id="KRL99433.1"/>
    </source>
</evidence>
<name>A0A0R1V1B2_9LACO</name>